<dbReference type="InterPro" id="IPR022803">
    <property type="entry name" value="Ribosomal_uL5_dom_sf"/>
</dbReference>
<dbReference type="PROSITE" id="PS51387">
    <property type="entry name" value="FAD_PCMH"/>
    <property type="match status" value="1"/>
</dbReference>
<dbReference type="PANTHER" id="PTHR43762:SF1">
    <property type="entry name" value="D-ARABINONO-1,4-LACTONE OXIDASE"/>
    <property type="match status" value="1"/>
</dbReference>
<dbReference type="InterPro" id="IPR031309">
    <property type="entry name" value="Ribosomal_uL5_C"/>
</dbReference>
<dbReference type="Pfam" id="PF01565">
    <property type="entry name" value="FAD_binding_4"/>
    <property type="match status" value="1"/>
</dbReference>
<organism evidence="4 5">
    <name type="scientific">Polarella glacialis</name>
    <name type="common">Dinoflagellate</name>
    <dbReference type="NCBI Taxonomy" id="89957"/>
    <lineage>
        <taxon>Eukaryota</taxon>
        <taxon>Sar</taxon>
        <taxon>Alveolata</taxon>
        <taxon>Dinophyceae</taxon>
        <taxon>Suessiales</taxon>
        <taxon>Suessiaceae</taxon>
        <taxon>Polarella</taxon>
    </lineage>
</organism>
<gene>
    <name evidence="4" type="ORF">PGLA2088_LOCUS50866</name>
</gene>
<name>A0A813LZ35_POLGL</name>
<dbReference type="GO" id="GO:0016899">
    <property type="term" value="F:oxidoreductase activity, acting on the CH-OH group of donors, oxygen as acceptor"/>
    <property type="evidence" value="ECO:0007669"/>
    <property type="project" value="InterPro"/>
</dbReference>
<dbReference type="InterPro" id="IPR010031">
    <property type="entry name" value="FAD_lactone_oxidase-like"/>
</dbReference>
<evidence type="ECO:0000313" key="4">
    <source>
        <dbReference type="EMBL" id="CAE8742210.1"/>
    </source>
</evidence>
<accession>A0A813LZ35</accession>
<dbReference type="InterPro" id="IPR016166">
    <property type="entry name" value="FAD-bd_PCMH"/>
</dbReference>
<dbReference type="InterPro" id="IPR016169">
    <property type="entry name" value="FAD-bd_PCMH_sub2"/>
</dbReference>
<keyword evidence="2" id="KW-0472">Membrane</keyword>
<keyword evidence="2" id="KW-1133">Transmembrane helix</keyword>
<reference evidence="4" key="1">
    <citation type="submission" date="2021-02" db="EMBL/GenBank/DDBJ databases">
        <authorList>
            <person name="Dougan E. K."/>
            <person name="Rhodes N."/>
            <person name="Thang M."/>
            <person name="Chan C."/>
        </authorList>
    </citation>
    <scope>NUCLEOTIDE SEQUENCE</scope>
</reference>
<dbReference type="InterPro" id="IPR016167">
    <property type="entry name" value="FAD-bd_PCMH_sub1"/>
</dbReference>
<dbReference type="Gene3D" id="3.30.43.10">
    <property type="entry name" value="Uridine Diphospho-n-acetylenolpyruvylglucosamine Reductase, domain 2"/>
    <property type="match status" value="1"/>
</dbReference>
<dbReference type="Gene3D" id="3.30.1440.10">
    <property type="match status" value="1"/>
</dbReference>
<protein>
    <recommendedName>
        <fullName evidence="3">FAD-binding PCMH-type domain-containing protein</fullName>
    </recommendedName>
</protein>
<dbReference type="AlphaFoldDB" id="A0A813LZ35"/>
<dbReference type="GO" id="GO:0071949">
    <property type="term" value="F:FAD binding"/>
    <property type="evidence" value="ECO:0007669"/>
    <property type="project" value="InterPro"/>
</dbReference>
<feature type="region of interest" description="Disordered" evidence="1">
    <location>
        <begin position="1"/>
        <end position="27"/>
    </location>
</feature>
<evidence type="ECO:0000259" key="3">
    <source>
        <dbReference type="PROSITE" id="PS51387"/>
    </source>
</evidence>
<sequence length="901" mass="99415">ASMASMAASVHQLRVRNQRTPRGASSNKSRLGFAALGLASAAVWVGLRGHLTGPPAPLALAESATSELAFVLPLASGQYGILQCPSVRSSSQVARLAGYDAVPGGKPVADEDEVPMEQKKVRLRPGEETESMQFDRVAKKIRWLKQLKGKFVPVGAKPWNKHAFTKVCMQVRLMPKQAANTKIINQVTEELRRITGMHPRVVKAKHNVAKLGWRIGDNCGVAVSLFGPKMYDFLERMNTIILPRVRDFEGIYPNSIDNFGNFWMSLDSQEPFKELDELIDQRELVHSFDIGILNNCMTQPDGLALMQGYGFPFGETRPRKVKTKVKSFEKKKVEVKKRVRLAAGLGAKMCLFMKVQVTFPGRCCCCSFLLLVSALVAVAAIVAGLWVEELKLFRNSAPGVQWVNWSGEFGCSNSVAIERPKRLQELQNVVRKYRSVRAAANGHSFNTFACPADPADGVVVDMREFNRIEVTIPPRAKCASCADGEPIEVKAEAGISLAQLQNELLARGLTLRLVPPDGVGRSLASSVGGCIATGCHHLGQSLAQDLLAMTLVQHDGSLREVKRGDPDFPAAAVSMGRLGIIHSVTLEVLPYRSLQWWAEQQPIPTTSKIIDHLRNMTRRQMSRDSGANKLVFYLAIGVMMSEHWVPMGRETKVTEIHTQESGSIIEPYEDPQVFRVGQGSLSAGIAAIRQEAFALTPRWLLSLLQVPVEMAIRELHSSPLLSGLRKALRWQHAPEEAQGDVSAKSGGNQYTWAAWADDVMSFALGLRQIEVIFPLDPEDQAGRCLDAVLAHQHLALWRIDVHSQQSEDFPLSSTFGAGGKPVQFLRVAFVGPGPLLDLPSGEASLTEHLRRDCPGWRRHWGKGLWGSTQERWGEPSQFLKVAARWDPSGKFKPKSQPSWLD</sequence>
<comment type="caution">
    <text evidence="4">The sequence shown here is derived from an EMBL/GenBank/DDBJ whole genome shotgun (WGS) entry which is preliminary data.</text>
</comment>
<proteinExistence type="predicted"/>
<feature type="transmembrane region" description="Helical" evidence="2">
    <location>
        <begin position="368"/>
        <end position="387"/>
    </location>
</feature>
<dbReference type="PANTHER" id="PTHR43762">
    <property type="entry name" value="L-GULONOLACTONE OXIDASE"/>
    <property type="match status" value="1"/>
</dbReference>
<feature type="domain" description="FAD-binding PCMH-type" evidence="3">
    <location>
        <begin position="409"/>
        <end position="591"/>
    </location>
</feature>
<dbReference type="Proteomes" id="UP000626109">
    <property type="component" value="Unassembled WGS sequence"/>
</dbReference>
<dbReference type="Pfam" id="PF00673">
    <property type="entry name" value="Ribosomal_L5_C"/>
    <property type="match status" value="1"/>
</dbReference>
<dbReference type="Gene3D" id="3.30.465.10">
    <property type="match status" value="1"/>
</dbReference>
<keyword evidence="2" id="KW-0812">Transmembrane</keyword>
<dbReference type="InterPro" id="IPR006094">
    <property type="entry name" value="Oxid_FAD_bind_N"/>
</dbReference>
<feature type="non-terminal residue" evidence="4">
    <location>
        <position position="1"/>
    </location>
</feature>
<evidence type="ECO:0000256" key="1">
    <source>
        <dbReference type="SAM" id="MobiDB-lite"/>
    </source>
</evidence>
<dbReference type="InterPro" id="IPR036318">
    <property type="entry name" value="FAD-bd_PCMH-like_sf"/>
</dbReference>
<evidence type="ECO:0000256" key="2">
    <source>
        <dbReference type="SAM" id="Phobius"/>
    </source>
</evidence>
<dbReference type="SUPFAM" id="SSF56176">
    <property type="entry name" value="FAD-binding/transporter-associated domain-like"/>
    <property type="match status" value="1"/>
</dbReference>
<dbReference type="EMBL" id="CAJNNW010037485">
    <property type="protein sequence ID" value="CAE8742210.1"/>
    <property type="molecule type" value="Genomic_DNA"/>
</dbReference>
<evidence type="ECO:0000313" key="5">
    <source>
        <dbReference type="Proteomes" id="UP000626109"/>
    </source>
</evidence>
<dbReference type="SUPFAM" id="SSF55282">
    <property type="entry name" value="RL5-like"/>
    <property type="match status" value="1"/>
</dbReference>